<dbReference type="Gene3D" id="1.10.3430.10">
    <property type="entry name" value="Ammonium transporter AmtB like domains"/>
    <property type="match status" value="1"/>
</dbReference>
<dbReference type="Pfam" id="PF00909">
    <property type="entry name" value="Ammonium_transp"/>
    <property type="match status" value="1"/>
</dbReference>
<evidence type="ECO:0000256" key="6">
    <source>
        <dbReference type="ARBA" id="ARBA00023136"/>
    </source>
</evidence>
<dbReference type="PANTHER" id="PTHR43029:SF10">
    <property type="entry name" value="AMMONIUM TRANSPORTER MEP2"/>
    <property type="match status" value="1"/>
</dbReference>
<feature type="transmembrane region" description="Helical" evidence="9">
    <location>
        <begin position="348"/>
        <end position="371"/>
    </location>
</feature>
<evidence type="ECO:0000256" key="3">
    <source>
        <dbReference type="ARBA" id="ARBA00022448"/>
    </source>
</evidence>
<keyword evidence="6 9" id="KW-0472">Membrane</keyword>
<name>A0A0U5JL36_LIMRT</name>
<evidence type="ECO:0000256" key="2">
    <source>
        <dbReference type="ARBA" id="ARBA00005887"/>
    </source>
</evidence>
<dbReference type="GO" id="GO:0005886">
    <property type="term" value="C:plasma membrane"/>
    <property type="evidence" value="ECO:0007669"/>
    <property type="project" value="UniProtKB-SubCell"/>
</dbReference>
<comment type="similarity">
    <text evidence="2 9">Belongs to the ammonia transporter channel (TC 1.A.11.2) family.</text>
</comment>
<proteinExistence type="inferred from homology"/>
<feature type="transmembrane region" description="Helical" evidence="9">
    <location>
        <begin position="97"/>
        <end position="117"/>
    </location>
</feature>
<feature type="domain" description="Ammonium transporter AmtB-like" evidence="10">
    <location>
        <begin position="8"/>
        <end position="383"/>
    </location>
</feature>
<feature type="transmembrane region" description="Helical" evidence="9">
    <location>
        <begin position="39"/>
        <end position="61"/>
    </location>
</feature>
<dbReference type="PANTHER" id="PTHR43029">
    <property type="entry name" value="AMMONIUM TRANSPORTER MEP2"/>
    <property type="match status" value="1"/>
</dbReference>
<dbReference type="GO" id="GO:0008519">
    <property type="term" value="F:ammonium channel activity"/>
    <property type="evidence" value="ECO:0007669"/>
    <property type="project" value="InterPro"/>
</dbReference>
<feature type="transmembrane region" description="Helical" evidence="9">
    <location>
        <begin position="6"/>
        <end position="27"/>
    </location>
</feature>
<accession>A0A0U5JL36</accession>
<dbReference type="PROSITE" id="PS01219">
    <property type="entry name" value="AMMONIUM_TRANSP"/>
    <property type="match status" value="1"/>
</dbReference>
<comment type="subcellular location">
    <subcellularLocation>
        <location evidence="9">Cell membrane</location>
        <topology evidence="9">Multi-pass membrane protein</topology>
    </subcellularLocation>
    <subcellularLocation>
        <location evidence="1">Membrane</location>
        <topology evidence="1">Multi-pass membrane protein</topology>
    </subcellularLocation>
</comment>
<evidence type="ECO:0000256" key="7">
    <source>
        <dbReference type="ARBA" id="ARBA00023177"/>
    </source>
</evidence>
<gene>
    <name evidence="11" type="ORF">LRLP16767_LRPG3B_01597</name>
</gene>
<feature type="transmembrane region" description="Helical" evidence="9">
    <location>
        <begin position="192"/>
        <end position="210"/>
    </location>
</feature>
<evidence type="ECO:0000259" key="10">
    <source>
        <dbReference type="Pfam" id="PF00909"/>
    </source>
</evidence>
<dbReference type="SUPFAM" id="SSF111352">
    <property type="entry name" value="Ammonium transporter"/>
    <property type="match status" value="1"/>
</dbReference>
<evidence type="ECO:0000313" key="11">
    <source>
        <dbReference type="EMBL" id="CUR37798.1"/>
    </source>
</evidence>
<organism evidence="11">
    <name type="scientific">Limosilactobacillus reuteri</name>
    <name type="common">Lactobacillus reuteri</name>
    <dbReference type="NCBI Taxonomy" id="1598"/>
    <lineage>
        <taxon>Bacteria</taxon>
        <taxon>Bacillati</taxon>
        <taxon>Bacillota</taxon>
        <taxon>Bacilli</taxon>
        <taxon>Lactobacillales</taxon>
        <taxon>Lactobacillaceae</taxon>
        <taxon>Limosilactobacillus</taxon>
    </lineage>
</organism>
<feature type="transmembrane region" description="Helical" evidence="9">
    <location>
        <begin position="306"/>
        <end position="328"/>
    </location>
</feature>
<dbReference type="RefSeq" id="WP_086141277.1">
    <property type="nucleotide sequence ID" value="NZ_JAPWIY010000021.1"/>
</dbReference>
<protein>
    <recommendedName>
        <fullName evidence="8 9">Ammonium transporter</fullName>
    </recommendedName>
</protein>
<dbReference type="AlphaFoldDB" id="A0A0U5JL36"/>
<evidence type="ECO:0000256" key="4">
    <source>
        <dbReference type="ARBA" id="ARBA00022692"/>
    </source>
</evidence>
<feature type="transmembrane region" description="Helical" evidence="9">
    <location>
        <begin position="222"/>
        <end position="243"/>
    </location>
</feature>
<dbReference type="EMBL" id="LN887290">
    <property type="protein sequence ID" value="CUR37798.1"/>
    <property type="molecule type" value="Genomic_DNA"/>
</dbReference>
<dbReference type="InterPro" id="IPR029020">
    <property type="entry name" value="Ammonium/urea_transptr"/>
</dbReference>
<dbReference type="InterPro" id="IPR024041">
    <property type="entry name" value="NH4_transpt_AmtB-like_dom"/>
</dbReference>
<evidence type="ECO:0000256" key="1">
    <source>
        <dbReference type="ARBA" id="ARBA00004141"/>
    </source>
</evidence>
<dbReference type="InterPro" id="IPR001905">
    <property type="entry name" value="Ammonium_transpt"/>
</dbReference>
<evidence type="ECO:0000256" key="9">
    <source>
        <dbReference type="RuleBase" id="RU362002"/>
    </source>
</evidence>
<sequence>MLQVNTLFIMIASILVLLMTPGLAFFYGGLVNRRHANNMLLTVFMMCGLAVIFWIVVGYSLSFSGNHWGIVGNLRNFLMINVPIDAVTKTGIPVGDYTMFMMMFAIITPAIFCGSVVGHGRFNFLVIFTICWSILVYYPLVHMVWAPQGLLAKLGAVDFAGGLVVHVNSGITALILSAWVGRRKEINAHHNNLSWVLIGTALLWIGWYGFNAGSALAVNDTAIQAMLTTTISCSTAMVTWMMLDRHHFNHVTLASACNGAITGLVAITPSAGYVTLGGSIIIGMIGAIISQSFIVNIKPHLPIDDVVDAFGCHGLSGIWGGIATGIFASHQISKQVPNGLLFGGGFHLFISQIFVTLLTIIFVAVMDIVLIKILTIVLPVSVDNKRLVAVRSKNI</sequence>
<keyword evidence="4 9" id="KW-0812">Transmembrane</keyword>
<dbReference type="NCBIfam" id="TIGR00836">
    <property type="entry name" value="amt"/>
    <property type="match status" value="1"/>
</dbReference>
<feature type="transmembrane region" description="Helical" evidence="9">
    <location>
        <begin position="159"/>
        <end position="180"/>
    </location>
</feature>
<evidence type="ECO:0000256" key="8">
    <source>
        <dbReference type="ARBA" id="ARBA00050025"/>
    </source>
</evidence>
<keyword evidence="7 9" id="KW-0924">Ammonia transport</keyword>
<keyword evidence="5 9" id="KW-1133">Transmembrane helix</keyword>
<evidence type="ECO:0000256" key="5">
    <source>
        <dbReference type="ARBA" id="ARBA00022989"/>
    </source>
</evidence>
<reference evidence="11" key="1">
    <citation type="submission" date="2015-10" db="EMBL/GenBank/DDBJ databases">
        <authorList>
            <person name="Gilbert D.G."/>
        </authorList>
    </citation>
    <scope>NUCLEOTIDE SEQUENCE</scope>
    <source>
        <strain evidence="11">Pg-3b</strain>
    </source>
</reference>
<keyword evidence="3 9" id="KW-0813">Transport</keyword>
<feature type="transmembrane region" description="Helical" evidence="9">
    <location>
        <begin position="124"/>
        <end position="147"/>
    </location>
</feature>
<dbReference type="InterPro" id="IPR018047">
    <property type="entry name" value="Ammonium_transpt_CS"/>
</dbReference>
<feature type="transmembrane region" description="Helical" evidence="9">
    <location>
        <begin position="250"/>
        <end position="267"/>
    </location>
</feature>
<feature type="transmembrane region" description="Helical" evidence="9">
    <location>
        <begin position="273"/>
        <end position="294"/>
    </location>
</feature>